<sequence>MGSPARARSRRRRRCPGRRTEGEITLFESHGLALEDLVCAAKVLKKARDAGIGTEIPSSGGTAFACASRTMRRA</sequence>
<dbReference type="AlphaFoldDB" id="A0A6G8Q2L0"/>
<proteinExistence type="predicted"/>
<accession>A0A6G8Q2L0</accession>
<organism evidence="1 2">
    <name type="scientific">Rubrobacter marinus</name>
    <dbReference type="NCBI Taxonomy" id="2653852"/>
    <lineage>
        <taxon>Bacteria</taxon>
        <taxon>Bacillati</taxon>
        <taxon>Actinomycetota</taxon>
        <taxon>Rubrobacteria</taxon>
        <taxon>Rubrobacterales</taxon>
        <taxon>Rubrobacteraceae</taxon>
        <taxon>Rubrobacter</taxon>
    </lineage>
</organism>
<dbReference type="Proteomes" id="UP000502706">
    <property type="component" value="Chromosome"/>
</dbReference>
<dbReference type="EMBL" id="CP045121">
    <property type="protein sequence ID" value="QIN80721.1"/>
    <property type="molecule type" value="Genomic_DNA"/>
</dbReference>
<dbReference type="SUPFAM" id="SSF51735">
    <property type="entry name" value="NAD(P)-binding Rossmann-fold domains"/>
    <property type="match status" value="1"/>
</dbReference>
<dbReference type="InterPro" id="IPR036291">
    <property type="entry name" value="NAD(P)-bd_dom_sf"/>
</dbReference>
<evidence type="ECO:0000313" key="1">
    <source>
        <dbReference type="EMBL" id="QIN80721.1"/>
    </source>
</evidence>
<name>A0A6G8Q2L0_9ACTN</name>
<dbReference type="KEGG" id="rmar:GBA65_08185"/>
<reference evidence="1 2" key="1">
    <citation type="submission" date="2019-10" db="EMBL/GenBank/DDBJ databases">
        <title>Rubrobacter sp nov SCSIO 52915 isolated from a deep-sea sediment in the South China Sea.</title>
        <authorList>
            <person name="Chen R.W."/>
        </authorList>
    </citation>
    <scope>NUCLEOTIDE SEQUENCE [LARGE SCALE GENOMIC DNA]</scope>
    <source>
        <strain evidence="1 2">SCSIO 52915</strain>
    </source>
</reference>
<keyword evidence="2" id="KW-1185">Reference proteome</keyword>
<gene>
    <name evidence="1" type="ORF">GBA65_08185</name>
</gene>
<evidence type="ECO:0008006" key="3">
    <source>
        <dbReference type="Google" id="ProtNLM"/>
    </source>
</evidence>
<protein>
    <recommendedName>
        <fullName evidence="3">Ornithine cyclodeaminase</fullName>
    </recommendedName>
</protein>
<evidence type="ECO:0000313" key="2">
    <source>
        <dbReference type="Proteomes" id="UP000502706"/>
    </source>
</evidence>